<accession>A0ACB9F461</accession>
<organism evidence="1 2">
    <name type="scientific">Cichorium intybus</name>
    <name type="common">Chicory</name>
    <dbReference type="NCBI Taxonomy" id="13427"/>
    <lineage>
        <taxon>Eukaryota</taxon>
        <taxon>Viridiplantae</taxon>
        <taxon>Streptophyta</taxon>
        <taxon>Embryophyta</taxon>
        <taxon>Tracheophyta</taxon>
        <taxon>Spermatophyta</taxon>
        <taxon>Magnoliopsida</taxon>
        <taxon>eudicotyledons</taxon>
        <taxon>Gunneridae</taxon>
        <taxon>Pentapetalae</taxon>
        <taxon>asterids</taxon>
        <taxon>campanulids</taxon>
        <taxon>Asterales</taxon>
        <taxon>Asteraceae</taxon>
        <taxon>Cichorioideae</taxon>
        <taxon>Cichorieae</taxon>
        <taxon>Cichoriinae</taxon>
        <taxon>Cichorium</taxon>
    </lineage>
</organism>
<dbReference type="EMBL" id="CM042011">
    <property type="protein sequence ID" value="KAI3765432.1"/>
    <property type="molecule type" value="Genomic_DNA"/>
</dbReference>
<proteinExistence type="predicted"/>
<keyword evidence="2" id="KW-1185">Reference proteome</keyword>
<sequence length="189" mass="21769">MVSGNHDTRIIGNLRIPKELGMRLHQQREGFLRAKTWKSLKLEARNWNHSLELVIPKLNKLENRSSWPAAQRSRPDTHGCRDPKSRVFATRHAWSSRPEEQGLRDPTIGLVWDKMVVVHAKARNNRDLNTASIQVETASRDENDKYEDICKRQYQISRESEIDKNGAISRESIIDKNGAVSQTYIDKTG</sequence>
<reference evidence="1 2" key="2">
    <citation type="journal article" date="2022" name="Mol. Ecol. Resour.">
        <title>The genomes of chicory, endive, great burdock and yacon provide insights into Asteraceae paleo-polyploidization history and plant inulin production.</title>
        <authorList>
            <person name="Fan W."/>
            <person name="Wang S."/>
            <person name="Wang H."/>
            <person name="Wang A."/>
            <person name="Jiang F."/>
            <person name="Liu H."/>
            <person name="Zhao H."/>
            <person name="Xu D."/>
            <person name="Zhang Y."/>
        </authorList>
    </citation>
    <scope>NUCLEOTIDE SEQUENCE [LARGE SCALE GENOMIC DNA]</scope>
    <source>
        <strain evidence="2">cv. Punajuju</strain>
        <tissue evidence="1">Leaves</tissue>
    </source>
</reference>
<evidence type="ECO:0000313" key="1">
    <source>
        <dbReference type="EMBL" id="KAI3765432.1"/>
    </source>
</evidence>
<gene>
    <name evidence="1" type="ORF">L2E82_15465</name>
</gene>
<protein>
    <submittedName>
        <fullName evidence="1">Uncharacterized protein</fullName>
    </submittedName>
</protein>
<evidence type="ECO:0000313" key="2">
    <source>
        <dbReference type="Proteomes" id="UP001055811"/>
    </source>
</evidence>
<reference evidence="2" key="1">
    <citation type="journal article" date="2022" name="Mol. Ecol. Resour.">
        <title>The genomes of chicory, endive, great burdock and yacon provide insights into Asteraceae palaeo-polyploidization history and plant inulin production.</title>
        <authorList>
            <person name="Fan W."/>
            <person name="Wang S."/>
            <person name="Wang H."/>
            <person name="Wang A."/>
            <person name="Jiang F."/>
            <person name="Liu H."/>
            <person name="Zhao H."/>
            <person name="Xu D."/>
            <person name="Zhang Y."/>
        </authorList>
    </citation>
    <scope>NUCLEOTIDE SEQUENCE [LARGE SCALE GENOMIC DNA]</scope>
    <source>
        <strain evidence="2">cv. Punajuju</strain>
    </source>
</reference>
<dbReference type="Proteomes" id="UP001055811">
    <property type="component" value="Linkage Group LG03"/>
</dbReference>
<name>A0ACB9F461_CICIN</name>
<comment type="caution">
    <text evidence="1">The sequence shown here is derived from an EMBL/GenBank/DDBJ whole genome shotgun (WGS) entry which is preliminary data.</text>
</comment>